<dbReference type="Proteomes" id="UP001166021">
    <property type="component" value="Unassembled WGS sequence"/>
</dbReference>
<dbReference type="RefSeq" id="WP_188243571.1">
    <property type="nucleotide sequence ID" value="NZ_JABTCF010000005.1"/>
</dbReference>
<evidence type="ECO:0000313" key="1">
    <source>
        <dbReference type="EMBL" id="MBD0778058.1"/>
    </source>
</evidence>
<keyword evidence="2" id="KW-1185">Reference proteome</keyword>
<sequence>MVFVTAAYSQKEKIVGSWLVTKVEVNGEIENPYMMAENTEDGKMVMMGMESLNQ</sequence>
<gene>
    <name evidence="1" type="ORF">HPE56_09655</name>
</gene>
<evidence type="ECO:0000313" key="2">
    <source>
        <dbReference type="Proteomes" id="UP001166021"/>
    </source>
</evidence>
<name>A0ABR7UZS0_9FLAO</name>
<proteinExistence type="predicted"/>
<comment type="caution">
    <text evidence="1">The sequence shown here is derived from an EMBL/GenBank/DDBJ whole genome shotgun (WGS) entry which is preliminary data.</text>
</comment>
<dbReference type="EMBL" id="JABTCF010000005">
    <property type="protein sequence ID" value="MBD0778058.1"/>
    <property type="molecule type" value="Genomic_DNA"/>
</dbReference>
<protein>
    <recommendedName>
        <fullName evidence="3">Lipocalin-like domain-containing protein</fullName>
    </recommendedName>
</protein>
<accession>A0ABR7UZS0</accession>
<reference evidence="1" key="1">
    <citation type="submission" date="2020-05" db="EMBL/GenBank/DDBJ databases">
        <title>The draft genome sequence of Maribacter sp. ANRC-HE7.</title>
        <authorList>
            <person name="Mu L."/>
        </authorList>
    </citation>
    <scope>NUCLEOTIDE SEQUENCE</scope>
    <source>
        <strain evidence="1">ANRC-HE7</strain>
    </source>
</reference>
<organism evidence="1 2">
    <name type="scientific">Maribacter aquimaris</name>
    <dbReference type="NCBI Taxonomy" id="2737171"/>
    <lineage>
        <taxon>Bacteria</taxon>
        <taxon>Pseudomonadati</taxon>
        <taxon>Bacteroidota</taxon>
        <taxon>Flavobacteriia</taxon>
        <taxon>Flavobacteriales</taxon>
        <taxon>Flavobacteriaceae</taxon>
        <taxon>Maribacter</taxon>
    </lineage>
</organism>
<evidence type="ECO:0008006" key="3">
    <source>
        <dbReference type="Google" id="ProtNLM"/>
    </source>
</evidence>